<name>A0ABU1I0M0_9MICO</name>
<reference evidence="2 3" key="1">
    <citation type="submission" date="2023-08" db="EMBL/GenBank/DDBJ databases">
        <title>Functional and genomic diversity of the sorghum phyllosphere microbiome.</title>
        <authorList>
            <person name="Shade A."/>
        </authorList>
    </citation>
    <scope>NUCLEOTIDE SEQUENCE [LARGE SCALE GENOMIC DNA]</scope>
    <source>
        <strain evidence="2 3">SORGH_AS_0919</strain>
    </source>
</reference>
<sequence length="611" mass="64114">MLVPDETRRSRKAKRPLLRSFRFWVPIGILLLVIAVGIAGALVAKAIADRAFAARDSLQSAIPLAATAKEQILASDTEGARASVAQLRSLTADAKEQADGDLWRFGEGIPVAGANLTAVREVAETIDDLVVNALEPATGLSLQNLSPVDGRIDVAQLDLASDILDRASAALTDARSTVDGIDRSALIDQVASGVAELDDALAQIEPVLEPAQKTLAILPGILGAEGPRNYLVLVQNNAESRGTGGNPASLVMITADNGAISITQQASSTDFDNGRPDPIVELDPAAASLYGDKIGRYMQDVTTTPDFPDSARIMGAFWQEQFGTPVDGTLSIDPVALSYLMEATGPVTLPTGETLDAANVVPTLLNGVYERFNSGNAIFDNARQDAFFAVAAGAVFDSVTSVSDPRALVDQVVRAAEEGRILYVPASEAEAEMIAGSRMTGRIPADNAETTMVGSYVNDITEGKLDYYMDTAVSVASDVCSVDAATAPTFTVNSSLNYTLQPDAVRDLPRYVSPARFFPKGVTSTDLVLYGPVGSTFASASVDGVPVEATPVEHLGRPAVKINVENQPASSHTVTVTFTGTPGGEYGPLQVWHTPMVRDTPVTIDAPGCAG</sequence>
<comment type="caution">
    <text evidence="2">The sequence shown here is derived from an EMBL/GenBank/DDBJ whole genome shotgun (WGS) entry which is preliminary data.</text>
</comment>
<gene>
    <name evidence="2" type="ORF">QE367_001645</name>
</gene>
<dbReference type="Proteomes" id="UP001260188">
    <property type="component" value="Unassembled WGS sequence"/>
</dbReference>
<keyword evidence="1" id="KW-1133">Transmembrane helix</keyword>
<accession>A0ABU1I0M0</accession>
<protein>
    <recommendedName>
        <fullName evidence="4">DUF4012 domain-containing protein</fullName>
    </recommendedName>
</protein>
<keyword evidence="1" id="KW-0472">Membrane</keyword>
<evidence type="ECO:0000313" key="2">
    <source>
        <dbReference type="EMBL" id="MDR6167441.1"/>
    </source>
</evidence>
<feature type="transmembrane region" description="Helical" evidence="1">
    <location>
        <begin position="21"/>
        <end position="44"/>
    </location>
</feature>
<evidence type="ECO:0008006" key="4">
    <source>
        <dbReference type="Google" id="ProtNLM"/>
    </source>
</evidence>
<dbReference type="EMBL" id="JAVIZA010000001">
    <property type="protein sequence ID" value="MDR6167441.1"/>
    <property type="molecule type" value="Genomic_DNA"/>
</dbReference>
<organism evidence="2 3">
    <name type="scientific">Microbacterium paludicola</name>
    <dbReference type="NCBI Taxonomy" id="300019"/>
    <lineage>
        <taxon>Bacteria</taxon>
        <taxon>Bacillati</taxon>
        <taxon>Actinomycetota</taxon>
        <taxon>Actinomycetes</taxon>
        <taxon>Micrococcales</taxon>
        <taxon>Microbacteriaceae</taxon>
        <taxon>Microbacterium</taxon>
    </lineage>
</organism>
<dbReference type="InterPro" id="IPR025101">
    <property type="entry name" value="DUF4012"/>
</dbReference>
<proteinExistence type="predicted"/>
<keyword evidence="1" id="KW-0812">Transmembrane</keyword>
<keyword evidence="3" id="KW-1185">Reference proteome</keyword>
<dbReference type="Pfam" id="PF13196">
    <property type="entry name" value="DUF4012"/>
    <property type="match status" value="1"/>
</dbReference>
<evidence type="ECO:0000313" key="3">
    <source>
        <dbReference type="Proteomes" id="UP001260188"/>
    </source>
</evidence>
<evidence type="ECO:0000256" key="1">
    <source>
        <dbReference type="SAM" id="Phobius"/>
    </source>
</evidence>